<dbReference type="InterPro" id="IPR004752">
    <property type="entry name" value="AmpG_permease/AT-1"/>
</dbReference>
<dbReference type="EMBL" id="CADCTG010000125">
    <property type="protein sequence ID" value="CAA9235406.1"/>
    <property type="molecule type" value="Genomic_DNA"/>
</dbReference>
<evidence type="ECO:0000256" key="7">
    <source>
        <dbReference type="SAM" id="Phobius"/>
    </source>
</evidence>
<dbReference type="AlphaFoldDB" id="A0A6J4HX36"/>
<comment type="subcellular location">
    <subcellularLocation>
        <location evidence="1">Membrane</location>
        <topology evidence="1">Multi-pass membrane protein</topology>
    </subcellularLocation>
</comment>
<proteinExistence type="inferred from homology"/>
<keyword evidence="4 7" id="KW-0812">Transmembrane</keyword>
<dbReference type="InterPro" id="IPR011701">
    <property type="entry name" value="MFS"/>
</dbReference>
<dbReference type="Pfam" id="PF07690">
    <property type="entry name" value="MFS_1"/>
    <property type="match status" value="1"/>
</dbReference>
<protein>
    <submittedName>
        <fullName evidence="9">AmpG permease</fullName>
    </submittedName>
</protein>
<feature type="transmembrane region" description="Helical" evidence="7">
    <location>
        <begin position="89"/>
        <end position="107"/>
    </location>
</feature>
<evidence type="ECO:0000256" key="1">
    <source>
        <dbReference type="ARBA" id="ARBA00004141"/>
    </source>
</evidence>
<name>A0A6J4HX36_9PROT</name>
<keyword evidence="3" id="KW-0813">Transport</keyword>
<dbReference type="PROSITE" id="PS50850">
    <property type="entry name" value="MFS"/>
    <property type="match status" value="1"/>
</dbReference>
<comment type="similarity">
    <text evidence="2">Belongs to the major facilitator superfamily.</text>
</comment>
<dbReference type="InterPro" id="IPR036259">
    <property type="entry name" value="MFS_trans_sf"/>
</dbReference>
<evidence type="ECO:0000256" key="6">
    <source>
        <dbReference type="ARBA" id="ARBA00023136"/>
    </source>
</evidence>
<keyword evidence="5 7" id="KW-1133">Transmembrane helix</keyword>
<dbReference type="InterPro" id="IPR020846">
    <property type="entry name" value="MFS_dom"/>
</dbReference>
<evidence type="ECO:0000256" key="4">
    <source>
        <dbReference type="ARBA" id="ARBA00022692"/>
    </source>
</evidence>
<evidence type="ECO:0000256" key="3">
    <source>
        <dbReference type="ARBA" id="ARBA00022448"/>
    </source>
</evidence>
<gene>
    <name evidence="9" type="ORF">AVDCRST_MAG08-1342</name>
</gene>
<dbReference type="Gene3D" id="1.20.1250.20">
    <property type="entry name" value="MFS general substrate transporter like domains"/>
    <property type="match status" value="2"/>
</dbReference>
<dbReference type="NCBIfam" id="TIGR00901">
    <property type="entry name" value="2A0125"/>
    <property type="match status" value="1"/>
</dbReference>
<accession>A0A6J4HX36</accession>
<reference evidence="9" key="1">
    <citation type="submission" date="2020-02" db="EMBL/GenBank/DDBJ databases">
        <authorList>
            <person name="Meier V. D."/>
        </authorList>
    </citation>
    <scope>NUCLEOTIDE SEQUENCE</scope>
    <source>
        <strain evidence="9">AVDCRST_MAG08</strain>
    </source>
</reference>
<sequence length="426" mass="44628">MTADAPALPAPWRDRRFPVLLALGFSAGVPLPLVAGLVLRQWFSEAGVSLAEIGLTALIGLSYSLKFLWSPALDALPPPLFRGLGRRRGWLLTVQPLLALGILAMGMTDPAADPLRTAALAALVAFLSASQDIVVDAWRIEVLTEREQGIGLAFYVWGYRGALLASGAGALWMVGRIGWSGAYAYAACLILVGVAAALLAPEPAPPASPPAGWRARLSAAVAHPFLDFMRRRHWLAILLFVALFKLGEALAGVMTAPFYRSLGFSRETVAGVASVFGLFATLGGALAGGWLVARIGTARALVLTGLGQMLSNLMYVALAAAGHSLPVLWAQVGVENFTDGLADAAFITYLSALTSRAFTATQYALLSSLAGVPLRTLGASSGLLAEALGWTGFFLLTTAAALPAMALMLWLLGRLPPEEEARAAPA</sequence>
<evidence type="ECO:0000256" key="5">
    <source>
        <dbReference type="ARBA" id="ARBA00022989"/>
    </source>
</evidence>
<evidence type="ECO:0000259" key="8">
    <source>
        <dbReference type="PROSITE" id="PS50850"/>
    </source>
</evidence>
<dbReference type="PANTHER" id="PTHR12778">
    <property type="entry name" value="SOLUTE CARRIER FAMILY 33 ACETYL-COA TRANSPORTER -RELATED"/>
    <property type="match status" value="1"/>
</dbReference>
<feature type="transmembrane region" description="Helical" evidence="7">
    <location>
        <begin position="271"/>
        <end position="293"/>
    </location>
</feature>
<dbReference type="GO" id="GO:0022857">
    <property type="term" value="F:transmembrane transporter activity"/>
    <property type="evidence" value="ECO:0007669"/>
    <property type="project" value="InterPro"/>
</dbReference>
<keyword evidence="6 7" id="KW-0472">Membrane</keyword>
<feature type="transmembrane region" description="Helical" evidence="7">
    <location>
        <begin position="119"/>
        <end position="140"/>
    </location>
</feature>
<feature type="transmembrane region" description="Helical" evidence="7">
    <location>
        <begin position="46"/>
        <end position="69"/>
    </location>
</feature>
<feature type="transmembrane region" description="Helical" evidence="7">
    <location>
        <begin position="20"/>
        <end position="39"/>
    </location>
</feature>
<dbReference type="PANTHER" id="PTHR12778:SF10">
    <property type="entry name" value="MAJOR FACILITATOR SUPERFAMILY DOMAIN-CONTAINING PROTEIN 3"/>
    <property type="match status" value="1"/>
</dbReference>
<evidence type="ECO:0000313" key="9">
    <source>
        <dbReference type="EMBL" id="CAA9235406.1"/>
    </source>
</evidence>
<dbReference type="GO" id="GO:0016020">
    <property type="term" value="C:membrane"/>
    <property type="evidence" value="ECO:0007669"/>
    <property type="project" value="UniProtKB-SubCell"/>
</dbReference>
<feature type="transmembrane region" description="Helical" evidence="7">
    <location>
        <begin position="182"/>
        <end position="200"/>
    </location>
</feature>
<feature type="transmembrane region" description="Helical" evidence="7">
    <location>
        <begin position="234"/>
        <end position="259"/>
    </location>
</feature>
<feature type="transmembrane region" description="Helical" evidence="7">
    <location>
        <begin position="390"/>
        <end position="412"/>
    </location>
</feature>
<feature type="transmembrane region" description="Helical" evidence="7">
    <location>
        <begin position="152"/>
        <end position="175"/>
    </location>
</feature>
<evidence type="ECO:0000256" key="2">
    <source>
        <dbReference type="ARBA" id="ARBA00008335"/>
    </source>
</evidence>
<dbReference type="SUPFAM" id="SSF103473">
    <property type="entry name" value="MFS general substrate transporter"/>
    <property type="match status" value="1"/>
</dbReference>
<feature type="domain" description="Major facilitator superfamily (MFS) profile" evidence="8">
    <location>
        <begin position="233"/>
        <end position="426"/>
    </location>
</feature>
<organism evidence="9">
    <name type="scientific">uncultured Acetobacteraceae bacterium</name>
    <dbReference type="NCBI Taxonomy" id="169975"/>
    <lineage>
        <taxon>Bacteria</taxon>
        <taxon>Pseudomonadati</taxon>
        <taxon>Pseudomonadota</taxon>
        <taxon>Alphaproteobacteria</taxon>
        <taxon>Acetobacterales</taxon>
        <taxon>Acetobacteraceae</taxon>
        <taxon>environmental samples</taxon>
    </lineage>
</organism>